<reference evidence="11" key="2">
    <citation type="submission" date="2021-09" db="EMBL/GenBank/DDBJ databases">
        <authorList>
            <person name="Gilroy R."/>
        </authorList>
    </citation>
    <scope>NUCLEOTIDE SEQUENCE</scope>
    <source>
        <strain evidence="11">CHK193-16274</strain>
    </source>
</reference>
<evidence type="ECO:0000313" key="11">
    <source>
        <dbReference type="EMBL" id="HJF41116.1"/>
    </source>
</evidence>
<evidence type="ECO:0000256" key="4">
    <source>
        <dbReference type="ARBA" id="ARBA00022801"/>
    </source>
</evidence>
<dbReference type="GO" id="GO:0003677">
    <property type="term" value="F:DNA binding"/>
    <property type="evidence" value="ECO:0007669"/>
    <property type="project" value="UniProtKB-KW"/>
</dbReference>
<keyword evidence="3 10" id="KW-0255">Endonuclease</keyword>
<dbReference type="GO" id="GO:0046872">
    <property type="term" value="F:metal ion binding"/>
    <property type="evidence" value="ECO:0007669"/>
    <property type="project" value="UniProtKB-UniRule"/>
</dbReference>
<keyword evidence="7 10" id="KW-0238">DNA-binding</keyword>
<evidence type="ECO:0000256" key="9">
    <source>
        <dbReference type="ARBA" id="ARBA00038592"/>
    </source>
</evidence>
<dbReference type="InterPro" id="IPR042206">
    <property type="entry name" value="CRISPR-assoc_Cas1_C"/>
</dbReference>
<dbReference type="PANTHER" id="PTHR34353">
    <property type="entry name" value="CRISPR-ASSOCIATED ENDONUCLEASE CAS1 1"/>
    <property type="match status" value="1"/>
</dbReference>
<evidence type="ECO:0000313" key="12">
    <source>
        <dbReference type="Proteomes" id="UP000749320"/>
    </source>
</evidence>
<dbReference type="EMBL" id="DYWV01000322">
    <property type="protein sequence ID" value="HJF41116.1"/>
    <property type="molecule type" value="Genomic_DNA"/>
</dbReference>
<keyword evidence="1 10" id="KW-0540">Nuclease</keyword>
<dbReference type="NCBIfam" id="TIGR00287">
    <property type="entry name" value="cas1"/>
    <property type="match status" value="1"/>
</dbReference>
<evidence type="ECO:0000256" key="7">
    <source>
        <dbReference type="ARBA" id="ARBA00023125"/>
    </source>
</evidence>
<evidence type="ECO:0000256" key="6">
    <source>
        <dbReference type="ARBA" id="ARBA00023118"/>
    </source>
</evidence>
<name>A0A921GBF0_9FIRM</name>
<dbReference type="Gene3D" id="3.100.10.20">
    <property type="entry name" value="CRISPR-associated endonuclease Cas1, N-terminal domain"/>
    <property type="match status" value="1"/>
</dbReference>
<comment type="caution">
    <text evidence="11">The sequence shown here is derived from an EMBL/GenBank/DDBJ whole genome shotgun (WGS) entry which is preliminary data.</text>
</comment>
<gene>
    <name evidence="10 11" type="primary">cas1</name>
    <name evidence="11" type="ORF">K8V91_09350</name>
</gene>
<dbReference type="InterPro" id="IPR002729">
    <property type="entry name" value="CRISPR-assoc_Cas1"/>
</dbReference>
<dbReference type="InterPro" id="IPR019855">
    <property type="entry name" value="CRISPR-assoc_Cas1_NMENI"/>
</dbReference>
<dbReference type="GO" id="GO:0004520">
    <property type="term" value="F:DNA endonuclease activity"/>
    <property type="evidence" value="ECO:0007669"/>
    <property type="project" value="InterPro"/>
</dbReference>
<dbReference type="NCBIfam" id="TIGR03639">
    <property type="entry name" value="cas1_NMENI"/>
    <property type="match status" value="1"/>
</dbReference>
<keyword evidence="4 10" id="KW-0378">Hydrolase</keyword>
<dbReference type="AlphaFoldDB" id="A0A921GBF0"/>
<dbReference type="GO" id="GO:0051607">
    <property type="term" value="P:defense response to virus"/>
    <property type="evidence" value="ECO:0007669"/>
    <property type="project" value="UniProtKB-UniRule"/>
</dbReference>
<feature type="binding site" evidence="10">
    <location>
        <position position="218"/>
    </location>
    <ligand>
        <name>Mn(2+)</name>
        <dbReference type="ChEBI" id="CHEBI:29035"/>
    </ligand>
</feature>
<keyword evidence="8 10" id="KW-0464">Manganese</keyword>
<keyword evidence="5 10" id="KW-0460">Magnesium</keyword>
<evidence type="ECO:0000256" key="8">
    <source>
        <dbReference type="ARBA" id="ARBA00023211"/>
    </source>
</evidence>
<dbReference type="EC" id="3.1.-.-" evidence="10"/>
<accession>A0A921GBF0</accession>
<dbReference type="GO" id="GO:0043571">
    <property type="term" value="P:maintenance of CRISPR repeat elements"/>
    <property type="evidence" value="ECO:0007669"/>
    <property type="project" value="UniProtKB-UniRule"/>
</dbReference>
<dbReference type="Proteomes" id="UP000749320">
    <property type="component" value="Unassembled WGS sequence"/>
</dbReference>
<dbReference type="PANTHER" id="PTHR34353:SF2">
    <property type="entry name" value="CRISPR-ASSOCIATED ENDONUCLEASE CAS1 1"/>
    <property type="match status" value="1"/>
</dbReference>
<keyword evidence="6 10" id="KW-0051">Antiviral defense</keyword>
<comment type="cofactor">
    <cofactor evidence="10">
        <name>Mg(2+)</name>
        <dbReference type="ChEBI" id="CHEBI:18420"/>
    </cofactor>
    <cofactor evidence="10">
        <name>Mn(2+)</name>
        <dbReference type="ChEBI" id="CHEBI:29035"/>
    </cofactor>
</comment>
<evidence type="ECO:0000256" key="2">
    <source>
        <dbReference type="ARBA" id="ARBA00022723"/>
    </source>
</evidence>
<dbReference type="InterPro" id="IPR042211">
    <property type="entry name" value="CRISPR-assoc_Cas1_N"/>
</dbReference>
<sequence length="302" mass="34638">MGWRSVIITQHAKLSYSAHMMRVQTGDGINQIPIEDIDLLLVSTTQAVISSALISELAHQNTKIIFTDLKSQPVCETVGYYPNNRSLGLLEKQISWNNDRKQKLWTKIIKLKMTNQLKVLKLRKIEYEDLEREIDKLEIGDSTNREAVVAQKYFPRLFNEQNFSRRNSSAANAALDYGYSILLSTINKEIVSAGYLTQLGIHHHSDENQFNLGSDLMECFRPVVDYWVSGQKFNELTPDIKYGLVDMLNVELNYNGKTMLLRNIVPDYVRKCISYLNQESDSMQIEVDFKNEVPNNAINGHV</sequence>
<keyword evidence="2 10" id="KW-0479">Metal-binding</keyword>
<dbReference type="InterPro" id="IPR050646">
    <property type="entry name" value="Cas1"/>
</dbReference>
<protein>
    <recommendedName>
        <fullName evidence="10">CRISPR-associated endonuclease Cas1</fullName>
        <ecNumber evidence="10">3.1.-.-</ecNumber>
    </recommendedName>
</protein>
<dbReference type="HAMAP" id="MF_01470">
    <property type="entry name" value="Cas1"/>
    <property type="match status" value="1"/>
</dbReference>
<dbReference type="Gene3D" id="1.20.120.920">
    <property type="entry name" value="CRISPR-associated endonuclease Cas1, C-terminal domain"/>
    <property type="match status" value="1"/>
</dbReference>
<reference evidence="11" key="1">
    <citation type="journal article" date="2021" name="PeerJ">
        <title>Extensive microbial diversity within the chicken gut microbiome revealed by metagenomics and culture.</title>
        <authorList>
            <person name="Gilroy R."/>
            <person name="Ravi A."/>
            <person name="Getino M."/>
            <person name="Pursley I."/>
            <person name="Horton D.L."/>
            <person name="Alikhan N.F."/>
            <person name="Baker D."/>
            <person name="Gharbi K."/>
            <person name="Hall N."/>
            <person name="Watson M."/>
            <person name="Adriaenssens E.M."/>
            <person name="Foster-Nyarko E."/>
            <person name="Jarju S."/>
            <person name="Secka A."/>
            <person name="Antonio M."/>
            <person name="Oren A."/>
            <person name="Chaudhuri R.R."/>
            <person name="La Ragione R."/>
            <person name="Hildebrand F."/>
            <person name="Pallen M.J."/>
        </authorList>
    </citation>
    <scope>NUCLEOTIDE SEQUENCE</scope>
    <source>
        <strain evidence="11">CHK193-16274</strain>
    </source>
</reference>
<feature type="binding site" evidence="10">
    <location>
        <position position="203"/>
    </location>
    <ligand>
        <name>Mn(2+)</name>
        <dbReference type="ChEBI" id="CHEBI:29035"/>
    </ligand>
</feature>
<evidence type="ECO:0000256" key="5">
    <source>
        <dbReference type="ARBA" id="ARBA00022842"/>
    </source>
</evidence>
<evidence type="ECO:0000256" key="1">
    <source>
        <dbReference type="ARBA" id="ARBA00022722"/>
    </source>
</evidence>
<evidence type="ECO:0000256" key="3">
    <source>
        <dbReference type="ARBA" id="ARBA00022759"/>
    </source>
</evidence>
<feature type="binding site" evidence="10">
    <location>
        <position position="146"/>
    </location>
    <ligand>
        <name>Mn(2+)</name>
        <dbReference type="ChEBI" id="CHEBI:29035"/>
    </ligand>
</feature>
<comment type="subunit">
    <text evidence="9 10">Homodimer, forms a heterotetramer with a Cas2 homodimer.</text>
</comment>
<evidence type="ECO:0000256" key="10">
    <source>
        <dbReference type="HAMAP-Rule" id="MF_01470"/>
    </source>
</evidence>
<comment type="similarity">
    <text evidence="10">Belongs to the CRISPR-associated endonuclease Cas1 family.</text>
</comment>
<organism evidence="11 12">
    <name type="scientific">Thomasclavelia spiroformis</name>
    <dbReference type="NCBI Taxonomy" id="29348"/>
    <lineage>
        <taxon>Bacteria</taxon>
        <taxon>Bacillati</taxon>
        <taxon>Bacillota</taxon>
        <taxon>Erysipelotrichia</taxon>
        <taxon>Erysipelotrichales</taxon>
        <taxon>Coprobacillaceae</taxon>
        <taxon>Thomasclavelia</taxon>
    </lineage>
</organism>
<comment type="function">
    <text evidence="10">CRISPR (clustered regularly interspaced short palindromic repeat), is an adaptive immune system that provides protection against mobile genetic elements (viruses, transposable elements and conjugative plasmids). CRISPR clusters contain spacers, sequences complementary to antecedent mobile elements, and target invading nucleic acids. CRISPR clusters are transcribed and processed into CRISPR RNA (crRNA). Acts as a dsDNA endonuclease. Involved in the integration of spacer DNA into the CRISPR cassette.</text>
</comment>
<dbReference type="GO" id="GO:0016787">
    <property type="term" value="F:hydrolase activity"/>
    <property type="evidence" value="ECO:0007669"/>
    <property type="project" value="UniProtKB-KW"/>
</dbReference>
<dbReference type="Pfam" id="PF01867">
    <property type="entry name" value="Cas_Cas1"/>
    <property type="match status" value="1"/>
</dbReference>
<proteinExistence type="inferred from homology"/>